<proteinExistence type="predicted"/>
<accession>A0A5C3LXJ9</accession>
<dbReference type="AlphaFoldDB" id="A0A5C3LXJ9"/>
<evidence type="ECO:0000313" key="2">
    <source>
        <dbReference type="EMBL" id="TFK37650.1"/>
    </source>
</evidence>
<dbReference type="Proteomes" id="UP000308652">
    <property type="component" value="Unassembled WGS sequence"/>
</dbReference>
<dbReference type="OrthoDB" id="3215163at2759"/>
<feature type="region of interest" description="Disordered" evidence="1">
    <location>
        <begin position="262"/>
        <end position="283"/>
    </location>
</feature>
<organism evidence="2 3">
    <name type="scientific">Crucibulum laeve</name>
    <dbReference type="NCBI Taxonomy" id="68775"/>
    <lineage>
        <taxon>Eukaryota</taxon>
        <taxon>Fungi</taxon>
        <taxon>Dikarya</taxon>
        <taxon>Basidiomycota</taxon>
        <taxon>Agaricomycotina</taxon>
        <taxon>Agaricomycetes</taxon>
        <taxon>Agaricomycetidae</taxon>
        <taxon>Agaricales</taxon>
        <taxon>Agaricineae</taxon>
        <taxon>Nidulariaceae</taxon>
        <taxon>Crucibulum</taxon>
    </lineage>
</organism>
<gene>
    <name evidence="2" type="ORF">BDQ12DRAFT_151209</name>
</gene>
<name>A0A5C3LXJ9_9AGAR</name>
<protein>
    <submittedName>
        <fullName evidence="2">Uncharacterized protein</fullName>
    </submittedName>
</protein>
<feature type="compositionally biased region" description="Polar residues" evidence="1">
    <location>
        <begin position="263"/>
        <end position="273"/>
    </location>
</feature>
<evidence type="ECO:0000256" key="1">
    <source>
        <dbReference type="SAM" id="MobiDB-lite"/>
    </source>
</evidence>
<keyword evidence="3" id="KW-1185">Reference proteome</keyword>
<evidence type="ECO:0000313" key="3">
    <source>
        <dbReference type="Proteomes" id="UP000308652"/>
    </source>
</evidence>
<dbReference type="EMBL" id="ML213607">
    <property type="protein sequence ID" value="TFK37650.1"/>
    <property type="molecule type" value="Genomic_DNA"/>
</dbReference>
<sequence length="439" mass="47953">MHQQALLTTQSFCLNLSSVGYSYPTAMSSSIRPPPAKRQKLDLMAAAEGFVKSSAKPKPIQSNVPSFTSAFDDQQRSAIESTFAKFRTPVVSAKVSKALKSSTAKPRSSFRPLTTPTVPLEEHKDDDDTPSYNIKRSKPTAPINDFRPTPPVHSGEKLSGRRLQTILPPPPPPRTSPITNLIPLDTPYPIHQSLSISKPASKALQAVPPPAFALSVPIRKDKEMRTISTTHIAKATDLSTERGVAELVSIFLNDGQFDRGLLSGSNSNQSKNGDSGLGLSPGKTDKGSKFLRNGLAARASSLFDRSHTSLLLWQKETERNKKARSTPSMHLAIIKVLHLPTLQSISGIQAPSVGIAICKGLFVTAYRAAYPREHLYQVIFDFSHMPPNTSSNDVIQFNEGSVAQVWGPWYEISPKEHETTVLIIGKHPSVQLFSYARVS</sequence>
<feature type="region of interest" description="Disordered" evidence="1">
    <location>
        <begin position="99"/>
        <end position="175"/>
    </location>
</feature>
<dbReference type="STRING" id="68775.A0A5C3LXJ9"/>
<reference evidence="2 3" key="1">
    <citation type="journal article" date="2019" name="Nat. Ecol. Evol.">
        <title>Megaphylogeny resolves global patterns of mushroom evolution.</title>
        <authorList>
            <person name="Varga T."/>
            <person name="Krizsan K."/>
            <person name="Foldi C."/>
            <person name="Dima B."/>
            <person name="Sanchez-Garcia M."/>
            <person name="Sanchez-Ramirez S."/>
            <person name="Szollosi G.J."/>
            <person name="Szarkandi J.G."/>
            <person name="Papp V."/>
            <person name="Albert L."/>
            <person name="Andreopoulos W."/>
            <person name="Angelini C."/>
            <person name="Antonin V."/>
            <person name="Barry K.W."/>
            <person name="Bougher N.L."/>
            <person name="Buchanan P."/>
            <person name="Buyck B."/>
            <person name="Bense V."/>
            <person name="Catcheside P."/>
            <person name="Chovatia M."/>
            <person name="Cooper J."/>
            <person name="Damon W."/>
            <person name="Desjardin D."/>
            <person name="Finy P."/>
            <person name="Geml J."/>
            <person name="Haridas S."/>
            <person name="Hughes K."/>
            <person name="Justo A."/>
            <person name="Karasinski D."/>
            <person name="Kautmanova I."/>
            <person name="Kiss B."/>
            <person name="Kocsube S."/>
            <person name="Kotiranta H."/>
            <person name="LaButti K.M."/>
            <person name="Lechner B.E."/>
            <person name="Liimatainen K."/>
            <person name="Lipzen A."/>
            <person name="Lukacs Z."/>
            <person name="Mihaltcheva S."/>
            <person name="Morgado L.N."/>
            <person name="Niskanen T."/>
            <person name="Noordeloos M.E."/>
            <person name="Ohm R.A."/>
            <person name="Ortiz-Santana B."/>
            <person name="Ovrebo C."/>
            <person name="Racz N."/>
            <person name="Riley R."/>
            <person name="Savchenko A."/>
            <person name="Shiryaev A."/>
            <person name="Soop K."/>
            <person name="Spirin V."/>
            <person name="Szebenyi C."/>
            <person name="Tomsovsky M."/>
            <person name="Tulloss R.E."/>
            <person name="Uehling J."/>
            <person name="Grigoriev I.V."/>
            <person name="Vagvolgyi C."/>
            <person name="Papp T."/>
            <person name="Martin F.M."/>
            <person name="Miettinen O."/>
            <person name="Hibbett D.S."/>
            <person name="Nagy L.G."/>
        </authorList>
    </citation>
    <scope>NUCLEOTIDE SEQUENCE [LARGE SCALE GENOMIC DNA]</scope>
    <source>
        <strain evidence="2 3">CBS 166.37</strain>
    </source>
</reference>